<evidence type="ECO:0000256" key="4">
    <source>
        <dbReference type="ARBA" id="ARBA00022842"/>
    </source>
</evidence>
<evidence type="ECO:0000259" key="6">
    <source>
        <dbReference type="PROSITE" id="PS50126"/>
    </source>
</evidence>
<reference evidence="7 8" key="1">
    <citation type="submission" date="2019-05" db="EMBL/GenBank/DDBJ databases">
        <authorList>
            <person name="Narsing Rao M.P."/>
            <person name="Li W.J."/>
        </authorList>
    </citation>
    <scope>NUCLEOTIDE SEQUENCE [LARGE SCALE GENOMIC DNA]</scope>
    <source>
        <strain evidence="7 8">SYSU_K30003</strain>
    </source>
</reference>
<sequence>MKQIVVHGHRDETTVALLEDGKLTEFFVERPNVRKLVGNIYKGRVVNVLPGMGAAFVDIGIEKNAFLYIDDLLPAHLEHQPKVKPSIDTLVRAGDELLVQIVREPVGTKGARVTTHYALTGRWLVYMPEAGYIALSKKIDDEEERKRLRALGERLCRDKEGVILRTVANGEGYEALAGDMDMLRERWRRIEEKAKRAQAPSEVYADVELLPRLIRDIVTEQMDEIVVDQPALMEEAKRMLRSIAPQLTERVRLHDGKKSAIEAYGVKEQLEAALQPKQWLASGGYVVIDQTEALTVVDVNTGKYTGSTNLEETVLTTNVEAAEEIARQLRLRDIGGIIVIDFIDMELEENRRRIIDALETAVQKDRTKAHIVGWTKLGLLEMTRKKVREQKDMMFFVPCKACGGRGKIRTSTLT</sequence>
<evidence type="ECO:0000313" key="7">
    <source>
        <dbReference type="EMBL" id="TLS53536.1"/>
    </source>
</evidence>
<dbReference type="GO" id="GO:0005737">
    <property type="term" value="C:cytoplasm"/>
    <property type="evidence" value="ECO:0007669"/>
    <property type="project" value="TreeGrafter"/>
</dbReference>
<comment type="caution">
    <text evidence="7">The sequence shown here is derived from an EMBL/GenBank/DDBJ whole genome shotgun (WGS) entry which is preliminary data.</text>
</comment>
<dbReference type="SMART" id="SM00316">
    <property type="entry name" value="S1"/>
    <property type="match status" value="1"/>
</dbReference>
<accession>A0A5R9GGI2</accession>
<dbReference type="SUPFAM" id="SSF50249">
    <property type="entry name" value="Nucleic acid-binding proteins"/>
    <property type="match status" value="1"/>
</dbReference>
<dbReference type="AlphaFoldDB" id="A0A5R9GGI2"/>
<evidence type="ECO:0000256" key="3">
    <source>
        <dbReference type="ARBA" id="ARBA00022801"/>
    </source>
</evidence>
<dbReference type="PANTHER" id="PTHR30001">
    <property type="entry name" value="RIBONUCLEASE"/>
    <property type="match status" value="1"/>
</dbReference>
<evidence type="ECO:0000313" key="8">
    <source>
        <dbReference type="Proteomes" id="UP000309676"/>
    </source>
</evidence>
<dbReference type="GO" id="GO:0016787">
    <property type="term" value="F:hydrolase activity"/>
    <property type="evidence" value="ECO:0007669"/>
    <property type="project" value="UniProtKB-KW"/>
</dbReference>
<keyword evidence="2" id="KW-0479">Metal-binding</keyword>
<protein>
    <submittedName>
        <fullName evidence="7">Rne/Rng family ribonuclease</fullName>
    </submittedName>
</protein>
<evidence type="ECO:0000256" key="2">
    <source>
        <dbReference type="ARBA" id="ARBA00022723"/>
    </source>
</evidence>
<dbReference type="InterPro" id="IPR004659">
    <property type="entry name" value="RNase_E/G"/>
</dbReference>
<dbReference type="EMBL" id="VCIW01000002">
    <property type="protein sequence ID" value="TLS53536.1"/>
    <property type="molecule type" value="Genomic_DNA"/>
</dbReference>
<dbReference type="GO" id="GO:0004540">
    <property type="term" value="F:RNA nuclease activity"/>
    <property type="evidence" value="ECO:0007669"/>
    <property type="project" value="InterPro"/>
</dbReference>
<dbReference type="InterPro" id="IPR019307">
    <property type="entry name" value="RNA-bd_AU-1/RNase_E/G"/>
</dbReference>
<dbReference type="GO" id="GO:0003723">
    <property type="term" value="F:RNA binding"/>
    <property type="evidence" value="ECO:0007669"/>
    <property type="project" value="UniProtKB-KW"/>
</dbReference>
<dbReference type="CDD" id="cd04453">
    <property type="entry name" value="S1_RNase_E"/>
    <property type="match status" value="1"/>
</dbReference>
<dbReference type="Proteomes" id="UP000309676">
    <property type="component" value="Unassembled WGS sequence"/>
</dbReference>
<proteinExistence type="predicted"/>
<keyword evidence="3" id="KW-0378">Hydrolase</keyword>
<keyword evidence="8" id="KW-1185">Reference proteome</keyword>
<dbReference type="GO" id="GO:0006364">
    <property type="term" value="P:rRNA processing"/>
    <property type="evidence" value="ECO:0007669"/>
    <property type="project" value="TreeGrafter"/>
</dbReference>
<dbReference type="Pfam" id="PF10150">
    <property type="entry name" value="RNase_E_G"/>
    <property type="match status" value="1"/>
</dbReference>
<organism evidence="7 8">
    <name type="scientific">Paenibacillus antri</name>
    <dbReference type="NCBI Taxonomy" id="2582848"/>
    <lineage>
        <taxon>Bacteria</taxon>
        <taxon>Bacillati</taxon>
        <taxon>Bacillota</taxon>
        <taxon>Bacilli</taxon>
        <taxon>Bacillales</taxon>
        <taxon>Paenibacillaceae</taxon>
        <taxon>Paenibacillus</taxon>
    </lineage>
</organism>
<dbReference type="PROSITE" id="PS50126">
    <property type="entry name" value="S1"/>
    <property type="match status" value="1"/>
</dbReference>
<dbReference type="InterPro" id="IPR003029">
    <property type="entry name" value="S1_domain"/>
</dbReference>
<gene>
    <name evidence="7" type="ORF">FE782_04495</name>
</gene>
<feature type="domain" description="S1 motif" evidence="6">
    <location>
        <begin position="38"/>
        <end position="122"/>
    </location>
</feature>
<dbReference type="Gene3D" id="2.40.50.140">
    <property type="entry name" value="Nucleic acid-binding proteins"/>
    <property type="match status" value="1"/>
</dbReference>
<keyword evidence="5" id="KW-0694">RNA-binding</keyword>
<name>A0A5R9GGI2_9BACL</name>
<evidence type="ECO:0000256" key="1">
    <source>
        <dbReference type="ARBA" id="ARBA00001946"/>
    </source>
</evidence>
<keyword evidence="4" id="KW-0460">Magnesium</keyword>
<dbReference type="OrthoDB" id="9804278at2"/>
<dbReference type="GO" id="GO:0046872">
    <property type="term" value="F:metal ion binding"/>
    <property type="evidence" value="ECO:0007669"/>
    <property type="project" value="UniProtKB-KW"/>
</dbReference>
<evidence type="ECO:0000256" key="5">
    <source>
        <dbReference type="ARBA" id="ARBA00022884"/>
    </source>
</evidence>
<dbReference type="InterPro" id="IPR012340">
    <property type="entry name" value="NA-bd_OB-fold"/>
</dbReference>
<comment type="cofactor">
    <cofactor evidence="1">
        <name>Mg(2+)</name>
        <dbReference type="ChEBI" id="CHEBI:18420"/>
    </cofactor>
</comment>
<dbReference type="NCBIfam" id="TIGR00757">
    <property type="entry name" value="RNaseEG"/>
    <property type="match status" value="1"/>
</dbReference>
<dbReference type="PANTHER" id="PTHR30001:SF0">
    <property type="entry name" value="RIBONUCLEASE G"/>
    <property type="match status" value="1"/>
</dbReference>
<dbReference type="RefSeq" id="WP_138192854.1">
    <property type="nucleotide sequence ID" value="NZ_VCIW01000002.1"/>
</dbReference>